<gene>
    <name evidence="1" type="ORF">MYCIT1_LOCUS4961</name>
</gene>
<dbReference type="EMBL" id="CAVNYO010000064">
    <property type="protein sequence ID" value="CAK5264634.1"/>
    <property type="molecule type" value="Genomic_DNA"/>
</dbReference>
<comment type="caution">
    <text evidence="1">The sequence shown here is derived from an EMBL/GenBank/DDBJ whole genome shotgun (WGS) entry which is preliminary data.</text>
</comment>
<protein>
    <submittedName>
        <fullName evidence="1">Uncharacterized protein</fullName>
    </submittedName>
</protein>
<accession>A0AAD2GYD5</accession>
<dbReference type="AlphaFoldDB" id="A0AAD2GYD5"/>
<keyword evidence="2" id="KW-1185">Reference proteome</keyword>
<name>A0AAD2GYD5_9AGAR</name>
<evidence type="ECO:0000313" key="2">
    <source>
        <dbReference type="Proteomes" id="UP001295794"/>
    </source>
</evidence>
<sequence>MHALLIPELLDTHLAPALGFMIHNVVTQSVTPPLYWDGDSVVPMTAYINCAVHATMIGRAFSLLSSSAPSADGKTEDDILAAASDLPSELKLLIHVEFMTYQRQRRRLWQHAISPVFVKALLTGGEAEPGSLFASAIIALGCWHALMSASPPVKGRGKDFVASIVSDLASAEKQLGCRGLEGKRTQLG</sequence>
<dbReference type="Proteomes" id="UP001295794">
    <property type="component" value="Unassembled WGS sequence"/>
</dbReference>
<reference evidence="1" key="1">
    <citation type="submission" date="2023-11" db="EMBL/GenBank/DDBJ databases">
        <authorList>
            <person name="De Vega J J."/>
            <person name="De Vega J J."/>
        </authorList>
    </citation>
    <scope>NUCLEOTIDE SEQUENCE</scope>
</reference>
<evidence type="ECO:0000313" key="1">
    <source>
        <dbReference type="EMBL" id="CAK5264634.1"/>
    </source>
</evidence>
<organism evidence="1 2">
    <name type="scientific">Mycena citricolor</name>
    <dbReference type="NCBI Taxonomy" id="2018698"/>
    <lineage>
        <taxon>Eukaryota</taxon>
        <taxon>Fungi</taxon>
        <taxon>Dikarya</taxon>
        <taxon>Basidiomycota</taxon>
        <taxon>Agaricomycotina</taxon>
        <taxon>Agaricomycetes</taxon>
        <taxon>Agaricomycetidae</taxon>
        <taxon>Agaricales</taxon>
        <taxon>Marasmiineae</taxon>
        <taxon>Mycenaceae</taxon>
        <taxon>Mycena</taxon>
    </lineage>
</organism>
<proteinExistence type="predicted"/>